<accession>A0A4R2L5E2</accession>
<dbReference type="RefSeq" id="WP_132543642.1">
    <property type="nucleotide sequence ID" value="NZ_SLWY01000014.1"/>
</dbReference>
<proteinExistence type="predicted"/>
<dbReference type="AlphaFoldDB" id="A0A4R2L5E2"/>
<gene>
    <name evidence="2" type="ORF">EV699_114133</name>
</gene>
<sequence>MSRRDDKAPSGWHRSRPLGSSPCTTWPRYRGTRGNAAEPLALERLRVYAAGVVYHGAAIARGDDGHHYPALLVLLERLQAEAARLYHGRRRGGRP</sequence>
<evidence type="ECO:0000313" key="2">
    <source>
        <dbReference type="EMBL" id="TCO80487.1"/>
    </source>
</evidence>
<comment type="caution">
    <text evidence="2">The sequence shown here is derived from an EMBL/GenBank/DDBJ whole genome shotgun (WGS) entry which is preliminary data.</text>
</comment>
<feature type="region of interest" description="Disordered" evidence="1">
    <location>
        <begin position="1"/>
        <end position="31"/>
    </location>
</feature>
<dbReference type="Proteomes" id="UP000295765">
    <property type="component" value="Unassembled WGS sequence"/>
</dbReference>
<dbReference type="EMBL" id="SLWY01000014">
    <property type="protein sequence ID" value="TCO80487.1"/>
    <property type="molecule type" value="Genomic_DNA"/>
</dbReference>
<protein>
    <submittedName>
        <fullName evidence="2">Uncharacterized protein</fullName>
    </submittedName>
</protein>
<evidence type="ECO:0000256" key="1">
    <source>
        <dbReference type="SAM" id="MobiDB-lite"/>
    </source>
</evidence>
<keyword evidence="3" id="KW-1185">Reference proteome</keyword>
<name>A0A4R2L5E2_9GAMM</name>
<organism evidence="2 3">
    <name type="scientific">Plasticicumulans lactativorans</name>
    <dbReference type="NCBI Taxonomy" id="1133106"/>
    <lineage>
        <taxon>Bacteria</taxon>
        <taxon>Pseudomonadati</taxon>
        <taxon>Pseudomonadota</taxon>
        <taxon>Gammaproteobacteria</taxon>
        <taxon>Candidatus Competibacteraceae</taxon>
        <taxon>Plasticicumulans</taxon>
    </lineage>
</organism>
<evidence type="ECO:0000313" key="3">
    <source>
        <dbReference type="Proteomes" id="UP000295765"/>
    </source>
</evidence>
<reference evidence="2 3" key="1">
    <citation type="submission" date="2019-03" db="EMBL/GenBank/DDBJ databases">
        <title>Genomic Encyclopedia of Type Strains, Phase IV (KMG-IV): sequencing the most valuable type-strain genomes for metagenomic binning, comparative biology and taxonomic classification.</title>
        <authorList>
            <person name="Goeker M."/>
        </authorList>
    </citation>
    <scope>NUCLEOTIDE SEQUENCE [LARGE SCALE GENOMIC DNA]</scope>
    <source>
        <strain evidence="2 3">DSM 25287</strain>
    </source>
</reference>